<feature type="binding site" evidence="9">
    <location>
        <position position="159"/>
    </location>
    <ligand>
        <name>1-deoxy-D-xylulose 5-phosphate</name>
        <dbReference type="ChEBI" id="CHEBI:57792"/>
    </ligand>
</feature>
<comment type="cofactor">
    <cofactor evidence="9">
        <name>Mg(2+)</name>
        <dbReference type="ChEBI" id="CHEBI:18420"/>
    </cofactor>
    <cofactor evidence="9">
        <name>Mn(2+)</name>
        <dbReference type="ChEBI" id="CHEBI:29035"/>
    </cofactor>
</comment>
<dbReference type="Pfam" id="PF02670">
    <property type="entry name" value="DXP_reductoisom"/>
    <property type="match status" value="1"/>
</dbReference>
<feature type="binding site" evidence="9">
    <location>
        <position position="160"/>
    </location>
    <ligand>
        <name>Mn(2+)</name>
        <dbReference type="ChEBI" id="CHEBI:29035"/>
    </ligand>
</feature>
<dbReference type="UniPathway" id="UPA00056">
    <property type="reaction ID" value="UER00092"/>
</dbReference>
<dbReference type="InterPro" id="IPR036291">
    <property type="entry name" value="NAD(P)-bd_dom_sf"/>
</dbReference>
<evidence type="ECO:0000256" key="2">
    <source>
        <dbReference type="ARBA" id="ARBA00006825"/>
    </source>
</evidence>
<dbReference type="SUPFAM" id="SSF69055">
    <property type="entry name" value="1-deoxy-D-xylulose-5-phosphate reductoisomerase, C-terminal domain"/>
    <property type="match status" value="1"/>
</dbReference>
<dbReference type="Pfam" id="PF13288">
    <property type="entry name" value="DXPR_C"/>
    <property type="match status" value="1"/>
</dbReference>
<evidence type="ECO:0000256" key="9">
    <source>
        <dbReference type="HAMAP-Rule" id="MF_00183"/>
    </source>
</evidence>
<dbReference type="GO" id="GO:0016853">
    <property type="term" value="F:isomerase activity"/>
    <property type="evidence" value="ECO:0007669"/>
    <property type="project" value="UniProtKB-KW"/>
</dbReference>
<dbReference type="EC" id="1.1.1.267" evidence="9"/>
<evidence type="ECO:0000256" key="1">
    <source>
        <dbReference type="ARBA" id="ARBA00005094"/>
    </source>
</evidence>
<organism evidence="13 14">
    <name type="scientific">Parenemella sanctibonifatiensis</name>
    <dbReference type="NCBI Taxonomy" id="2016505"/>
    <lineage>
        <taxon>Bacteria</taxon>
        <taxon>Bacillati</taxon>
        <taxon>Actinomycetota</taxon>
        <taxon>Actinomycetes</taxon>
        <taxon>Propionibacteriales</taxon>
        <taxon>Propionibacteriaceae</taxon>
        <taxon>Parenemella</taxon>
    </lineage>
</organism>
<feature type="binding site" evidence="9">
    <location>
        <position position="229"/>
    </location>
    <ligand>
        <name>Mn(2+)</name>
        <dbReference type="ChEBI" id="CHEBI:29035"/>
    </ligand>
</feature>
<feature type="binding site" evidence="9">
    <location>
        <position position="136"/>
    </location>
    <ligand>
        <name>NADPH</name>
        <dbReference type="ChEBI" id="CHEBI:57783"/>
    </ligand>
</feature>
<dbReference type="Proteomes" id="UP000216533">
    <property type="component" value="Unassembled WGS sequence"/>
</dbReference>
<comment type="caution">
    <text evidence="13">The sequence shown here is derived from an EMBL/GenBank/DDBJ whole genome shotgun (WGS) entry which is preliminary data.</text>
</comment>
<dbReference type="RefSeq" id="WP_094450345.1">
    <property type="nucleotide sequence ID" value="NZ_NMVI01000013.1"/>
</dbReference>
<dbReference type="FunFam" id="3.40.50.720:FF:000045">
    <property type="entry name" value="1-deoxy-D-xylulose 5-phosphate reductoisomerase"/>
    <property type="match status" value="1"/>
</dbReference>
<dbReference type="NCBIfam" id="TIGR00243">
    <property type="entry name" value="Dxr"/>
    <property type="match status" value="1"/>
</dbReference>
<keyword evidence="3 9" id="KW-0479">Metal-binding</keyword>
<dbReference type="PANTHER" id="PTHR30525">
    <property type="entry name" value="1-DEOXY-D-XYLULOSE 5-PHOSPHATE REDUCTOISOMERASE"/>
    <property type="match status" value="1"/>
</dbReference>
<feature type="binding site" evidence="9">
    <location>
        <position position="13"/>
    </location>
    <ligand>
        <name>NADPH</name>
        <dbReference type="ChEBI" id="CHEBI:57783"/>
    </ligand>
</feature>
<comment type="similarity">
    <text evidence="2 9">Belongs to the DXR family.</text>
</comment>
<dbReference type="PANTHER" id="PTHR30525:SF0">
    <property type="entry name" value="1-DEOXY-D-XYLULOSE 5-PHOSPHATE REDUCTOISOMERASE, CHLOROPLASTIC"/>
    <property type="match status" value="1"/>
</dbReference>
<keyword evidence="5 9" id="KW-0560">Oxidoreductase</keyword>
<evidence type="ECO:0000256" key="6">
    <source>
        <dbReference type="ARBA" id="ARBA00023211"/>
    </source>
</evidence>
<feature type="binding site" evidence="9">
    <location>
        <position position="158"/>
    </location>
    <ligand>
        <name>Mn(2+)</name>
        <dbReference type="ChEBI" id="CHEBI:29035"/>
    </ligand>
</feature>
<feature type="domain" description="1-deoxy-D-xylulose 5-phosphate reductoisomerase C-terminal" evidence="11">
    <location>
        <begin position="154"/>
        <end position="237"/>
    </location>
</feature>
<reference evidence="13 14" key="1">
    <citation type="submission" date="2017-07" db="EMBL/GenBank/DDBJ databases">
        <title>Draft whole genome sequences of clinical Proprionibacteriaceae strains.</title>
        <authorList>
            <person name="Bernier A.-M."/>
            <person name="Bernard K."/>
            <person name="Domingo M.-C."/>
        </authorList>
    </citation>
    <scope>NUCLEOTIDE SEQUENCE [LARGE SCALE GENOMIC DNA]</scope>
    <source>
        <strain evidence="13 14">NML 160184</strain>
    </source>
</reference>
<evidence type="ECO:0000256" key="7">
    <source>
        <dbReference type="ARBA" id="ARBA00023229"/>
    </source>
</evidence>
<keyword evidence="6 9" id="KW-0464">Manganese</keyword>
<dbReference type="SUPFAM" id="SSF51735">
    <property type="entry name" value="NAD(P)-binding Rossmann-fold domains"/>
    <property type="match status" value="1"/>
</dbReference>
<evidence type="ECO:0000256" key="4">
    <source>
        <dbReference type="ARBA" id="ARBA00022857"/>
    </source>
</evidence>
<gene>
    <name evidence="9" type="primary">dxr</name>
    <name evidence="13" type="ORF">CGZ92_04695</name>
</gene>
<dbReference type="InterPro" id="IPR026877">
    <property type="entry name" value="DXPR_C"/>
</dbReference>
<dbReference type="GO" id="GO:0070402">
    <property type="term" value="F:NADPH binding"/>
    <property type="evidence" value="ECO:0007669"/>
    <property type="project" value="InterPro"/>
</dbReference>
<protein>
    <recommendedName>
        <fullName evidence="9">1-deoxy-D-xylulose 5-phosphate reductoisomerase</fullName>
        <shortName evidence="9">DXP reductoisomerase</shortName>
        <ecNumber evidence="9">1.1.1.267</ecNumber>
    </recommendedName>
    <alternativeName>
        <fullName evidence="9">1-deoxyxylulose-5-phosphate reductoisomerase</fullName>
    </alternativeName>
    <alternativeName>
        <fullName evidence="9">2-C-methyl-D-erythritol 4-phosphate synthase</fullName>
    </alternativeName>
</protein>
<name>A0A255E9X7_9ACTN</name>
<keyword evidence="9" id="KW-0460">Magnesium</keyword>
<feature type="binding site" evidence="9">
    <location>
        <position position="134"/>
    </location>
    <ligand>
        <name>NADPH</name>
        <dbReference type="ChEBI" id="CHEBI:57783"/>
    </ligand>
</feature>
<dbReference type="GO" id="GO:0030145">
    <property type="term" value="F:manganese ion binding"/>
    <property type="evidence" value="ECO:0007669"/>
    <property type="project" value="TreeGrafter"/>
</dbReference>
<feature type="domain" description="1-deoxy-D-xylulose 5-phosphate reductoisomerase N-terminal" evidence="10">
    <location>
        <begin position="4"/>
        <end position="142"/>
    </location>
</feature>
<feature type="binding site" evidence="9">
    <location>
        <position position="213"/>
    </location>
    <ligand>
        <name>NADPH</name>
        <dbReference type="ChEBI" id="CHEBI:57783"/>
    </ligand>
</feature>
<keyword evidence="7 9" id="KW-0414">Isoprene biosynthesis</keyword>
<feature type="binding site" evidence="9">
    <location>
        <position position="135"/>
    </location>
    <ligand>
        <name>1-deoxy-D-xylulose 5-phosphate</name>
        <dbReference type="ChEBI" id="CHEBI:57792"/>
    </ligand>
</feature>
<comment type="function">
    <text evidence="9">Catalyzes the NADPH-dependent rearrangement and reduction of 1-deoxy-D-xylulose-5-phosphate (DXP) to 2-C-methyl-D-erythritol 4-phosphate (MEP).</text>
</comment>
<evidence type="ECO:0000313" key="13">
    <source>
        <dbReference type="EMBL" id="OYN88359.1"/>
    </source>
</evidence>
<dbReference type="SUPFAM" id="SSF55347">
    <property type="entry name" value="Glyceraldehyde-3-phosphate dehydrogenase-like, C-terminal domain"/>
    <property type="match status" value="1"/>
</dbReference>
<dbReference type="InterPro" id="IPR013644">
    <property type="entry name" value="DXP_reductoisomerase_C"/>
</dbReference>
<dbReference type="Gene3D" id="3.40.50.720">
    <property type="entry name" value="NAD(P)-binding Rossmann-like Domain"/>
    <property type="match status" value="1"/>
</dbReference>
<feature type="binding site" evidence="9">
    <location>
        <position position="226"/>
    </location>
    <ligand>
        <name>1-deoxy-D-xylulose 5-phosphate</name>
        <dbReference type="ChEBI" id="CHEBI:57792"/>
    </ligand>
</feature>
<evidence type="ECO:0000313" key="14">
    <source>
        <dbReference type="Proteomes" id="UP000216533"/>
    </source>
</evidence>
<dbReference type="Pfam" id="PF08436">
    <property type="entry name" value="DXP_redisom_C"/>
    <property type="match status" value="1"/>
</dbReference>
<dbReference type="PIRSF" id="PIRSF006205">
    <property type="entry name" value="Dxp_reductismrs"/>
    <property type="match status" value="1"/>
</dbReference>
<accession>A0A255E9X7</accession>
<evidence type="ECO:0000259" key="10">
    <source>
        <dbReference type="Pfam" id="PF02670"/>
    </source>
</evidence>
<dbReference type="Gene3D" id="1.10.1740.10">
    <property type="match status" value="1"/>
</dbReference>
<dbReference type="HAMAP" id="MF_00183">
    <property type="entry name" value="DXP_reductoisom"/>
    <property type="match status" value="1"/>
</dbReference>
<sequence length="399" mass="42084">MDSVIVLGSTGSIGTQTLELIADRPDQYRVAALAASGSRPAELAHQILQHRPATVALSHPSAIQDVQLALYAAVKDQGWNAGEVKLPRIIGGPDAVAEVAAFECDTVVNAITGSAGLVPTLTTLAAGTRLALANKESLVIGGRLVTDAAAPGQLVAVDSEHSAIAQCLRAGRAEEVRRVVVTASGGPFRGWDAERLLTVTPQQAMKHPTWAMGRVITINSATLVNKALEVLEAALLYGLDLEQVDTVAHPQSIVHSMVEFHDGSTMAQCSPPDMKLPIGLALGWPDRMADAAQPLDWTRATSWTFEPIDHDVFPAIRLIREAYAAGGTAPGVYNAANEVAVDAFCDGKLTFPGIVETIQRVLEVHVDSPDHIASPDLEQVLAADGAARVLAADLIGERR</sequence>
<comment type="catalytic activity">
    <reaction evidence="8">
        <text>2-C-methyl-D-erythritol 4-phosphate + NADP(+) = 1-deoxy-D-xylulose 5-phosphate + NADPH + H(+)</text>
        <dbReference type="Rhea" id="RHEA:13717"/>
        <dbReference type="ChEBI" id="CHEBI:15378"/>
        <dbReference type="ChEBI" id="CHEBI:57783"/>
        <dbReference type="ChEBI" id="CHEBI:57792"/>
        <dbReference type="ChEBI" id="CHEBI:58262"/>
        <dbReference type="ChEBI" id="CHEBI:58349"/>
        <dbReference type="EC" id="1.1.1.267"/>
    </reaction>
    <physiologicalReaction direction="right-to-left" evidence="8">
        <dbReference type="Rhea" id="RHEA:13719"/>
    </physiologicalReaction>
</comment>
<feature type="binding site" evidence="9">
    <location>
        <position position="12"/>
    </location>
    <ligand>
        <name>NADPH</name>
        <dbReference type="ChEBI" id="CHEBI:57783"/>
    </ligand>
</feature>
<feature type="binding site" evidence="9">
    <location>
        <position position="184"/>
    </location>
    <ligand>
        <name>1-deoxy-D-xylulose 5-phosphate</name>
        <dbReference type="ChEBI" id="CHEBI:57792"/>
    </ligand>
</feature>
<evidence type="ECO:0000259" key="12">
    <source>
        <dbReference type="Pfam" id="PF13288"/>
    </source>
</evidence>
<feature type="binding site" evidence="9">
    <location>
        <position position="10"/>
    </location>
    <ligand>
        <name>NADPH</name>
        <dbReference type="ChEBI" id="CHEBI:57783"/>
    </ligand>
</feature>
<comment type="caution">
    <text evidence="9">Lacks conserved residue(s) required for the propagation of feature annotation.</text>
</comment>
<evidence type="ECO:0000256" key="3">
    <source>
        <dbReference type="ARBA" id="ARBA00022723"/>
    </source>
</evidence>
<keyword evidence="4 9" id="KW-0521">NADP</keyword>
<comment type="pathway">
    <text evidence="1 9">Isoprenoid biosynthesis; isopentenyl diphosphate biosynthesis via DXP pathway; isopentenyl diphosphate from 1-deoxy-D-xylulose 5-phosphate: step 1/6.</text>
</comment>
<feature type="binding site" evidence="9">
    <location>
        <position position="11"/>
    </location>
    <ligand>
        <name>NADPH</name>
        <dbReference type="ChEBI" id="CHEBI:57783"/>
    </ligand>
</feature>
<feature type="binding site" evidence="9">
    <location>
        <position position="160"/>
    </location>
    <ligand>
        <name>1-deoxy-D-xylulose 5-phosphate</name>
        <dbReference type="ChEBI" id="CHEBI:57792"/>
    </ligand>
</feature>
<evidence type="ECO:0000259" key="11">
    <source>
        <dbReference type="Pfam" id="PF08436"/>
    </source>
</evidence>
<feature type="binding site" evidence="9">
    <location>
        <position position="207"/>
    </location>
    <ligand>
        <name>1-deoxy-D-xylulose 5-phosphate</name>
        <dbReference type="ChEBI" id="CHEBI:57792"/>
    </ligand>
</feature>
<dbReference type="AlphaFoldDB" id="A0A255E9X7"/>
<dbReference type="GO" id="GO:0030604">
    <property type="term" value="F:1-deoxy-D-xylulose-5-phosphate reductoisomerase activity"/>
    <property type="evidence" value="ECO:0007669"/>
    <property type="project" value="UniProtKB-UniRule"/>
</dbReference>
<feature type="binding site" evidence="9">
    <location>
        <position position="229"/>
    </location>
    <ligand>
        <name>1-deoxy-D-xylulose 5-phosphate</name>
        <dbReference type="ChEBI" id="CHEBI:57792"/>
    </ligand>
</feature>
<dbReference type="InterPro" id="IPR003821">
    <property type="entry name" value="DXP_reductoisomerase"/>
</dbReference>
<dbReference type="GO" id="GO:0051484">
    <property type="term" value="P:isopentenyl diphosphate biosynthetic process, methylerythritol 4-phosphate pathway involved in terpenoid biosynthetic process"/>
    <property type="evidence" value="ECO:0007669"/>
    <property type="project" value="UniProtKB-ARBA"/>
</dbReference>
<dbReference type="EMBL" id="NMVI01000013">
    <property type="protein sequence ID" value="OYN88359.1"/>
    <property type="molecule type" value="Genomic_DNA"/>
</dbReference>
<evidence type="ECO:0000256" key="5">
    <source>
        <dbReference type="ARBA" id="ARBA00023002"/>
    </source>
</evidence>
<feature type="binding site" evidence="9">
    <location>
        <position position="225"/>
    </location>
    <ligand>
        <name>1-deoxy-D-xylulose 5-phosphate</name>
        <dbReference type="ChEBI" id="CHEBI:57792"/>
    </ligand>
</feature>
<keyword evidence="13" id="KW-0413">Isomerase</keyword>
<feature type="binding site" evidence="9">
    <location>
        <position position="220"/>
    </location>
    <ligand>
        <name>1-deoxy-D-xylulose 5-phosphate</name>
        <dbReference type="ChEBI" id="CHEBI:57792"/>
    </ligand>
</feature>
<feature type="domain" description="DXP reductoisomerase C-terminal" evidence="12">
    <location>
        <begin position="270"/>
        <end position="388"/>
    </location>
</feature>
<dbReference type="InterPro" id="IPR013512">
    <property type="entry name" value="DXP_reductoisomerase_N"/>
</dbReference>
<evidence type="ECO:0000256" key="8">
    <source>
        <dbReference type="ARBA" id="ARBA00048543"/>
    </source>
</evidence>
<dbReference type="InterPro" id="IPR036169">
    <property type="entry name" value="DXPR_C_sf"/>
</dbReference>
<proteinExistence type="inferred from homology"/>